<evidence type="ECO:0000313" key="1">
    <source>
        <dbReference type="EMBL" id="QHT59086.1"/>
    </source>
</evidence>
<dbReference type="RefSeq" id="WP_162355154.1">
    <property type="nucleotide sequence ID" value="NZ_CP048209.1"/>
</dbReference>
<accession>A0A6C0FPM8</accession>
<keyword evidence="2" id="KW-1185">Reference proteome</keyword>
<proteinExistence type="predicted"/>
<sequence>MEYTPAQLDRLVLARLQQFEQELRDEMSEDIVVVAYEPAGDKEQGIGDSRE</sequence>
<dbReference type="KEGG" id="plyc:GXP70_03325"/>
<gene>
    <name evidence="1" type="ORF">GXP70_03325</name>
</gene>
<name>A0A6C0FPM8_9BACL</name>
<evidence type="ECO:0000313" key="2">
    <source>
        <dbReference type="Proteomes" id="UP000476064"/>
    </source>
</evidence>
<dbReference type="AlphaFoldDB" id="A0A6C0FPM8"/>
<reference evidence="1 2" key="1">
    <citation type="submission" date="2020-01" db="EMBL/GenBank/DDBJ databases">
        <title>Paenibacillus sp. nov., isolated from tomato rhizosphere.</title>
        <authorList>
            <person name="Weon H.-Y."/>
            <person name="Lee S.A."/>
        </authorList>
    </citation>
    <scope>NUCLEOTIDE SEQUENCE [LARGE SCALE GENOMIC DNA]</scope>
    <source>
        <strain evidence="1 2">12200R-189</strain>
    </source>
</reference>
<organism evidence="1 2">
    <name type="scientific">Paenibacillus lycopersici</name>
    <dbReference type="NCBI Taxonomy" id="2704462"/>
    <lineage>
        <taxon>Bacteria</taxon>
        <taxon>Bacillati</taxon>
        <taxon>Bacillota</taxon>
        <taxon>Bacilli</taxon>
        <taxon>Bacillales</taxon>
        <taxon>Paenibacillaceae</taxon>
        <taxon>Paenibacillus</taxon>
    </lineage>
</organism>
<protein>
    <submittedName>
        <fullName evidence="1">Uncharacterized protein</fullName>
    </submittedName>
</protein>
<dbReference type="EMBL" id="CP048209">
    <property type="protein sequence ID" value="QHT59086.1"/>
    <property type="molecule type" value="Genomic_DNA"/>
</dbReference>
<dbReference type="Proteomes" id="UP000476064">
    <property type="component" value="Chromosome"/>
</dbReference>